<reference evidence="2 3" key="1">
    <citation type="submission" date="2013-11" db="EMBL/GenBank/DDBJ databases">
        <title>Genomic analysis of Pelistega sp. HM-7.</title>
        <authorList>
            <person name="Kumbhare S.V."/>
            <person name="Shetty S.A."/>
            <person name="Sharma O."/>
            <person name="Dhotre D.P."/>
        </authorList>
    </citation>
    <scope>NUCLEOTIDE SEQUENCE [LARGE SCALE GENOMIC DNA]</scope>
    <source>
        <strain evidence="2 3">HM-7</strain>
    </source>
</reference>
<dbReference type="OrthoDB" id="9174969at2"/>
<evidence type="ECO:0000313" key="2">
    <source>
        <dbReference type="EMBL" id="ETD72765.1"/>
    </source>
</evidence>
<gene>
    <name evidence="2" type="ORF">V757_02165</name>
</gene>
<dbReference type="RefSeq" id="WP_023949427.1">
    <property type="nucleotide sequence ID" value="NZ_AYSV01000020.1"/>
</dbReference>
<protein>
    <submittedName>
        <fullName evidence="2">Uncharacterized protein</fullName>
    </submittedName>
</protein>
<proteinExistence type="predicted"/>
<dbReference type="Proteomes" id="UP000018766">
    <property type="component" value="Unassembled WGS sequence"/>
</dbReference>
<dbReference type="AlphaFoldDB" id="V8G8L9"/>
<evidence type="ECO:0000313" key="3">
    <source>
        <dbReference type="Proteomes" id="UP000018766"/>
    </source>
</evidence>
<feature type="region of interest" description="Disordered" evidence="1">
    <location>
        <begin position="62"/>
        <end position="106"/>
    </location>
</feature>
<feature type="region of interest" description="Disordered" evidence="1">
    <location>
        <begin position="1"/>
        <end position="23"/>
    </location>
</feature>
<keyword evidence="3" id="KW-1185">Reference proteome</keyword>
<accession>V8G8L9</accession>
<sequence>MARNVFHNPNIPDEPPQREFNTAPKPLPVCEYLVEKATGIVHYYSEELAKRSDLLEPYYGPDPFAPAKAPSVPKGVASASRSKKSAVPPPPAPPVPPEVDEAFTEA</sequence>
<feature type="compositionally biased region" description="Pro residues" evidence="1">
    <location>
        <begin position="87"/>
        <end position="97"/>
    </location>
</feature>
<name>V8G8L9_9BURK</name>
<dbReference type="EMBL" id="AYSV01000020">
    <property type="protein sequence ID" value="ETD72765.1"/>
    <property type="molecule type" value="Genomic_DNA"/>
</dbReference>
<evidence type="ECO:0000256" key="1">
    <source>
        <dbReference type="SAM" id="MobiDB-lite"/>
    </source>
</evidence>
<organism evidence="2 3">
    <name type="scientific">Pelistega indica</name>
    <dbReference type="NCBI Taxonomy" id="1414851"/>
    <lineage>
        <taxon>Bacteria</taxon>
        <taxon>Pseudomonadati</taxon>
        <taxon>Pseudomonadota</taxon>
        <taxon>Betaproteobacteria</taxon>
        <taxon>Burkholderiales</taxon>
        <taxon>Alcaligenaceae</taxon>
        <taxon>Pelistega</taxon>
    </lineage>
</organism>
<comment type="caution">
    <text evidence="2">The sequence shown here is derived from an EMBL/GenBank/DDBJ whole genome shotgun (WGS) entry which is preliminary data.</text>
</comment>